<dbReference type="AlphaFoldDB" id="A0A7S2C1Q0"/>
<proteinExistence type="predicted"/>
<keyword evidence="1" id="KW-1133">Transmembrane helix</keyword>
<feature type="transmembrane region" description="Helical" evidence="1">
    <location>
        <begin position="102"/>
        <end position="120"/>
    </location>
</feature>
<organism evidence="2">
    <name type="scientific">Florenciella parvula</name>
    <dbReference type="NCBI Taxonomy" id="236787"/>
    <lineage>
        <taxon>Eukaryota</taxon>
        <taxon>Sar</taxon>
        <taxon>Stramenopiles</taxon>
        <taxon>Ochrophyta</taxon>
        <taxon>Dictyochophyceae</taxon>
        <taxon>Florenciellales</taxon>
        <taxon>Florenciella</taxon>
    </lineage>
</organism>
<protein>
    <submittedName>
        <fullName evidence="2">Uncharacterized protein</fullName>
    </submittedName>
</protein>
<name>A0A7S2C1Q0_9STRA</name>
<keyword evidence="1" id="KW-0472">Membrane</keyword>
<keyword evidence="1" id="KW-0812">Transmembrane</keyword>
<evidence type="ECO:0000256" key="1">
    <source>
        <dbReference type="SAM" id="Phobius"/>
    </source>
</evidence>
<reference evidence="2" key="1">
    <citation type="submission" date="2021-01" db="EMBL/GenBank/DDBJ databases">
        <authorList>
            <person name="Corre E."/>
            <person name="Pelletier E."/>
            <person name="Niang G."/>
            <person name="Scheremetjew M."/>
            <person name="Finn R."/>
            <person name="Kale V."/>
            <person name="Holt S."/>
            <person name="Cochrane G."/>
            <person name="Meng A."/>
            <person name="Brown T."/>
            <person name="Cohen L."/>
        </authorList>
    </citation>
    <scope>NUCLEOTIDE SEQUENCE</scope>
    <source>
        <strain evidence="2">RCC1693</strain>
    </source>
</reference>
<feature type="transmembrane region" description="Helical" evidence="1">
    <location>
        <begin position="58"/>
        <end position="81"/>
    </location>
</feature>
<feature type="transmembrane region" description="Helical" evidence="1">
    <location>
        <begin position="25"/>
        <end position="46"/>
    </location>
</feature>
<accession>A0A7S2C1Q0</accession>
<feature type="transmembrane region" description="Helical" evidence="1">
    <location>
        <begin position="126"/>
        <end position="148"/>
    </location>
</feature>
<sequence>MFFVTDTVQERSDGVDFKATMSQTLTSNAAVCAFFSGTIISSLQASSPGDFTSWSLLYQWYGLFLSMALYFAVNSVLMSCLGMRYLAPLKGHAAESFIATNALYFGEPMCGTMYALVLLLNAKALWVWGLFGWECGCVSIFAIFFMLVRFLVTLQNLSEWENEDVEQDERSRRVMVVDRGGKTSSIGA</sequence>
<dbReference type="EMBL" id="HBGT01014982">
    <property type="protein sequence ID" value="CAD9413263.1"/>
    <property type="molecule type" value="Transcribed_RNA"/>
</dbReference>
<gene>
    <name evidence="2" type="ORF">FPAR1323_LOCUS8016</name>
</gene>
<evidence type="ECO:0000313" key="2">
    <source>
        <dbReference type="EMBL" id="CAD9413263.1"/>
    </source>
</evidence>